<evidence type="ECO:0000256" key="6">
    <source>
        <dbReference type="SAM" id="Phobius"/>
    </source>
</evidence>
<feature type="transmembrane region" description="Helical" evidence="6">
    <location>
        <begin position="187"/>
        <end position="210"/>
    </location>
</feature>
<proteinExistence type="predicted"/>
<dbReference type="InterPro" id="IPR013525">
    <property type="entry name" value="ABC2_TM"/>
</dbReference>
<feature type="transmembrane region" description="Helical" evidence="6">
    <location>
        <begin position="42"/>
        <end position="68"/>
    </location>
</feature>
<sequence length="218" mass="25047">MGSMYASVLFLGVQNCSSVQPVVAVERTVFYRERAAGMYSALPYAVAQVLIEIPYILVQAVTYGVLVYAMMGFEWTVVKFFWFLFFMYFTLLYFTFYGMMAVAVTPNYHIASIVSGAFYGLWNLFSGFIIPRTRMPVWWRWYYWACPVSWTLYGLVASQFGDIKTTFDDGQSVEAYVREYLGYRHDFLGVVAAVVVGFTVLFAATFAISIKVLNFQRR</sequence>
<dbReference type="STRING" id="22663.A0A2I0K1R1"/>
<organism evidence="8 9">
    <name type="scientific">Punica granatum</name>
    <name type="common">Pomegranate</name>
    <dbReference type="NCBI Taxonomy" id="22663"/>
    <lineage>
        <taxon>Eukaryota</taxon>
        <taxon>Viridiplantae</taxon>
        <taxon>Streptophyta</taxon>
        <taxon>Embryophyta</taxon>
        <taxon>Tracheophyta</taxon>
        <taxon>Spermatophyta</taxon>
        <taxon>Magnoliopsida</taxon>
        <taxon>eudicotyledons</taxon>
        <taxon>Gunneridae</taxon>
        <taxon>Pentapetalae</taxon>
        <taxon>rosids</taxon>
        <taxon>malvids</taxon>
        <taxon>Myrtales</taxon>
        <taxon>Lythraceae</taxon>
        <taxon>Punica</taxon>
    </lineage>
</organism>
<reference evidence="8 9" key="1">
    <citation type="submission" date="2017-11" db="EMBL/GenBank/DDBJ databases">
        <title>De-novo sequencing of pomegranate (Punica granatum L.) genome.</title>
        <authorList>
            <person name="Akparov Z."/>
            <person name="Amiraslanov A."/>
            <person name="Hajiyeva S."/>
            <person name="Abbasov M."/>
            <person name="Kaur K."/>
            <person name="Hamwieh A."/>
            <person name="Solovyev V."/>
            <person name="Salamov A."/>
            <person name="Braich B."/>
            <person name="Kosarev P."/>
            <person name="Mahmoud A."/>
            <person name="Hajiyev E."/>
            <person name="Babayeva S."/>
            <person name="Izzatullayeva V."/>
            <person name="Mammadov A."/>
            <person name="Mammadov A."/>
            <person name="Sharifova S."/>
            <person name="Ojaghi J."/>
            <person name="Eynullazada K."/>
            <person name="Bayramov B."/>
            <person name="Abdulazimova A."/>
            <person name="Shahmuradov I."/>
        </authorList>
    </citation>
    <scope>NUCLEOTIDE SEQUENCE [LARGE SCALE GENOMIC DNA]</scope>
    <source>
        <strain evidence="9">cv. AG2017</strain>
        <tissue evidence="8">Leaf</tissue>
    </source>
</reference>
<evidence type="ECO:0000313" key="9">
    <source>
        <dbReference type="Proteomes" id="UP000233551"/>
    </source>
</evidence>
<name>A0A2I0K1R1_PUNGR</name>
<keyword evidence="2" id="KW-0813">Transport</keyword>
<feature type="transmembrane region" description="Helical" evidence="6">
    <location>
        <begin position="141"/>
        <end position="160"/>
    </location>
</feature>
<evidence type="ECO:0000256" key="4">
    <source>
        <dbReference type="ARBA" id="ARBA00022989"/>
    </source>
</evidence>
<evidence type="ECO:0000259" key="7">
    <source>
        <dbReference type="Pfam" id="PF01061"/>
    </source>
</evidence>
<comment type="caution">
    <text evidence="8">The sequence shown here is derived from an EMBL/GenBank/DDBJ whole genome shotgun (WGS) entry which is preliminary data.</text>
</comment>
<accession>A0A2I0K1R1</accession>
<dbReference type="GO" id="GO:0140359">
    <property type="term" value="F:ABC-type transporter activity"/>
    <property type="evidence" value="ECO:0007669"/>
    <property type="project" value="InterPro"/>
</dbReference>
<evidence type="ECO:0000256" key="1">
    <source>
        <dbReference type="ARBA" id="ARBA00004141"/>
    </source>
</evidence>
<dbReference type="Proteomes" id="UP000233551">
    <property type="component" value="Unassembled WGS sequence"/>
</dbReference>
<keyword evidence="5 6" id="KW-0472">Membrane</keyword>
<comment type="subcellular location">
    <subcellularLocation>
        <location evidence="1">Membrane</location>
        <topology evidence="1">Multi-pass membrane protein</topology>
    </subcellularLocation>
</comment>
<evidence type="ECO:0000256" key="3">
    <source>
        <dbReference type="ARBA" id="ARBA00022692"/>
    </source>
</evidence>
<keyword evidence="4 6" id="KW-1133">Transmembrane helix</keyword>
<dbReference type="GO" id="GO:0005886">
    <property type="term" value="C:plasma membrane"/>
    <property type="evidence" value="ECO:0007669"/>
    <property type="project" value="UniProtKB-ARBA"/>
</dbReference>
<evidence type="ECO:0000313" key="8">
    <source>
        <dbReference type="EMBL" id="PKI62060.1"/>
    </source>
</evidence>
<feature type="domain" description="ABC-2 type transporter transmembrane" evidence="7">
    <location>
        <begin position="1"/>
        <end position="160"/>
    </location>
</feature>
<evidence type="ECO:0000256" key="2">
    <source>
        <dbReference type="ARBA" id="ARBA00022448"/>
    </source>
</evidence>
<dbReference type="Pfam" id="PF01061">
    <property type="entry name" value="ABC2_membrane"/>
    <property type="match status" value="1"/>
</dbReference>
<gene>
    <name evidence="8" type="ORF">CRG98_017433</name>
</gene>
<dbReference type="EMBL" id="PGOL01000988">
    <property type="protein sequence ID" value="PKI62060.1"/>
    <property type="molecule type" value="Genomic_DNA"/>
</dbReference>
<dbReference type="PANTHER" id="PTHR19241">
    <property type="entry name" value="ATP-BINDING CASSETTE TRANSPORTER"/>
    <property type="match status" value="1"/>
</dbReference>
<keyword evidence="9" id="KW-1185">Reference proteome</keyword>
<feature type="transmembrane region" description="Helical" evidence="6">
    <location>
        <begin position="80"/>
        <end position="102"/>
    </location>
</feature>
<evidence type="ECO:0000256" key="5">
    <source>
        <dbReference type="ARBA" id="ARBA00023136"/>
    </source>
</evidence>
<keyword evidence="3 6" id="KW-0812">Transmembrane</keyword>
<feature type="transmembrane region" description="Helical" evidence="6">
    <location>
        <begin position="108"/>
        <end position="129"/>
    </location>
</feature>
<protein>
    <recommendedName>
        <fullName evidence="7">ABC-2 type transporter transmembrane domain-containing protein</fullName>
    </recommendedName>
</protein>
<dbReference type="AlphaFoldDB" id="A0A2I0K1R1"/>